<comment type="caution">
    <text evidence="6">The sequence shown here is derived from an EMBL/GenBank/DDBJ whole genome shotgun (WGS) entry which is preliminary data.</text>
</comment>
<dbReference type="Gene3D" id="3.40.190.290">
    <property type="match status" value="1"/>
</dbReference>
<dbReference type="Pfam" id="PF03466">
    <property type="entry name" value="LysR_substrate"/>
    <property type="match status" value="1"/>
</dbReference>
<dbReference type="AlphaFoldDB" id="A0A317MV25"/>
<dbReference type="SUPFAM" id="SSF53850">
    <property type="entry name" value="Periplasmic binding protein-like II"/>
    <property type="match status" value="1"/>
</dbReference>
<dbReference type="PROSITE" id="PS50931">
    <property type="entry name" value="HTH_LYSR"/>
    <property type="match status" value="1"/>
</dbReference>
<dbReference type="PANTHER" id="PTHR30537:SF80">
    <property type="entry name" value="TRANSCRIPTIONAL REGULATOR"/>
    <property type="match status" value="1"/>
</dbReference>
<evidence type="ECO:0000256" key="3">
    <source>
        <dbReference type="ARBA" id="ARBA00023125"/>
    </source>
</evidence>
<dbReference type="PRINTS" id="PR00039">
    <property type="entry name" value="HTHLYSR"/>
</dbReference>
<evidence type="ECO:0000313" key="7">
    <source>
        <dbReference type="Proteomes" id="UP000246569"/>
    </source>
</evidence>
<sequence length="319" mass="34908">MDKLAAMAAFVRVVERGSFSAVARELNTSQPNISRQVRALEQDLGGHLIERSTRQLSLTDEGQRYYRECRRILEAIDIAENSFKTGQEVVAGVLRVAAPVSFGHLQIAPRLGRFLALFPQLRVELHLNNGIEDLVAAGVDVALRLGALADSGLIARPVGSTHLLTVAAPEYLRRCGEPHTPQELSQHNCLVFAPASVHDTWTYHRNGERLAVPVAGNVRTDNLEAIRSMALSGLGVARSAIWHFGDDVRNGRLVRLLREYETDAVPIHAVFPVSRRQSARVRAFVDFLSSELANDPAMLCDGPCCAAADTRAGTLLLHT</sequence>
<dbReference type="RefSeq" id="WP_110018907.1">
    <property type="nucleotide sequence ID" value="NZ_QGTJ01000006.1"/>
</dbReference>
<dbReference type="InterPro" id="IPR036390">
    <property type="entry name" value="WH_DNA-bd_sf"/>
</dbReference>
<dbReference type="FunFam" id="3.40.190.290:FF:000001">
    <property type="entry name" value="Transcriptional regulator, LysR family"/>
    <property type="match status" value="1"/>
</dbReference>
<dbReference type="Proteomes" id="UP000246569">
    <property type="component" value="Unassembled WGS sequence"/>
</dbReference>
<evidence type="ECO:0000313" key="6">
    <source>
        <dbReference type="EMBL" id="PWV61237.1"/>
    </source>
</evidence>
<feature type="domain" description="HTH lysR-type" evidence="5">
    <location>
        <begin position="1"/>
        <end position="59"/>
    </location>
</feature>
<dbReference type="InterPro" id="IPR000847">
    <property type="entry name" value="LysR_HTH_N"/>
</dbReference>
<dbReference type="GO" id="GO:0003677">
    <property type="term" value="F:DNA binding"/>
    <property type="evidence" value="ECO:0007669"/>
    <property type="project" value="UniProtKB-KW"/>
</dbReference>
<keyword evidence="7" id="KW-1185">Reference proteome</keyword>
<dbReference type="Gene3D" id="1.10.10.10">
    <property type="entry name" value="Winged helix-like DNA-binding domain superfamily/Winged helix DNA-binding domain"/>
    <property type="match status" value="1"/>
</dbReference>
<dbReference type="EMBL" id="QGTJ01000006">
    <property type="protein sequence ID" value="PWV61237.1"/>
    <property type="molecule type" value="Genomic_DNA"/>
</dbReference>
<dbReference type="OrthoDB" id="9786526at2"/>
<gene>
    <name evidence="6" type="ORF">C7443_106251</name>
</gene>
<protein>
    <submittedName>
        <fullName evidence="6">LysR family transcriptional regulator</fullName>
    </submittedName>
</protein>
<dbReference type="CDD" id="cd08422">
    <property type="entry name" value="PBP2_CrgA_like"/>
    <property type="match status" value="1"/>
</dbReference>
<dbReference type="SUPFAM" id="SSF46785">
    <property type="entry name" value="Winged helix' DNA-binding domain"/>
    <property type="match status" value="1"/>
</dbReference>
<evidence type="ECO:0000256" key="1">
    <source>
        <dbReference type="ARBA" id="ARBA00009437"/>
    </source>
</evidence>
<keyword evidence="2" id="KW-0805">Transcription regulation</keyword>
<organism evidence="6 7">
    <name type="scientific">Plasticicumulans acidivorans</name>
    <dbReference type="NCBI Taxonomy" id="886464"/>
    <lineage>
        <taxon>Bacteria</taxon>
        <taxon>Pseudomonadati</taxon>
        <taxon>Pseudomonadota</taxon>
        <taxon>Gammaproteobacteria</taxon>
        <taxon>Candidatus Competibacteraceae</taxon>
        <taxon>Plasticicumulans</taxon>
    </lineage>
</organism>
<accession>A0A317MV25</accession>
<dbReference type="Pfam" id="PF00126">
    <property type="entry name" value="HTH_1"/>
    <property type="match status" value="1"/>
</dbReference>
<dbReference type="InterPro" id="IPR058163">
    <property type="entry name" value="LysR-type_TF_proteobact-type"/>
</dbReference>
<comment type="similarity">
    <text evidence="1">Belongs to the LysR transcriptional regulatory family.</text>
</comment>
<evidence type="ECO:0000259" key="5">
    <source>
        <dbReference type="PROSITE" id="PS50931"/>
    </source>
</evidence>
<dbReference type="GO" id="GO:0003700">
    <property type="term" value="F:DNA-binding transcription factor activity"/>
    <property type="evidence" value="ECO:0007669"/>
    <property type="project" value="InterPro"/>
</dbReference>
<name>A0A317MV25_9GAMM</name>
<evidence type="ECO:0000256" key="4">
    <source>
        <dbReference type="ARBA" id="ARBA00023163"/>
    </source>
</evidence>
<dbReference type="InterPro" id="IPR036388">
    <property type="entry name" value="WH-like_DNA-bd_sf"/>
</dbReference>
<dbReference type="PANTHER" id="PTHR30537">
    <property type="entry name" value="HTH-TYPE TRANSCRIPTIONAL REGULATOR"/>
    <property type="match status" value="1"/>
</dbReference>
<keyword evidence="3" id="KW-0238">DNA-binding</keyword>
<evidence type="ECO:0000256" key="2">
    <source>
        <dbReference type="ARBA" id="ARBA00023015"/>
    </source>
</evidence>
<reference evidence="6 7" key="1">
    <citation type="submission" date="2018-05" db="EMBL/GenBank/DDBJ databases">
        <title>Genomic Encyclopedia of Type Strains, Phase IV (KMG-IV): sequencing the most valuable type-strain genomes for metagenomic binning, comparative biology and taxonomic classification.</title>
        <authorList>
            <person name="Goeker M."/>
        </authorList>
    </citation>
    <scope>NUCLEOTIDE SEQUENCE [LARGE SCALE GENOMIC DNA]</scope>
    <source>
        <strain evidence="6 7">DSM 23606</strain>
    </source>
</reference>
<dbReference type="FunFam" id="1.10.10.10:FF:000001">
    <property type="entry name" value="LysR family transcriptional regulator"/>
    <property type="match status" value="1"/>
</dbReference>
<dbReference type="InterPro" id="IPR005119">
    <property type="entry name" value="LysR_subst-bd"/>
</dbReference>
<proteinExistence type="inferred from homology"/>
<keyword evidence="4" id="KW-0804">Transcription</keyword>